<dbReference type="Proteomes" id="UP001165667">
    <property type="component" value="Unassembled WGS sequence"/>
</dbReference>
<protein>
    <submittedName>
        <fullName evidence="2">Uncharacterized protein</fullName>
    </submittedName>
</protein>
<dbReference type="AlphaFoldDB" id="A0AA41YX73"/>
<gene>
    <name evidence="2" type="ORF">M8523_00985</name>
</gene>
<dbReference type="RefSeq" id="WP_282582951.1">
    <property type="nucleotide sequence ID" value="NZ_JAMOIM010000001.1"/>
</dbReference>
<keyword evidence="3" id="KW-1185">Reference proteome</keyword>
<comment type="caution">
    <text evidence="2">The sequence shown here is derived from an EMBL/GenBank/DDBJ whole genome shotgun (WGS) entry which is preliminary data.</text>
</comment>
<accession>A0AA41YX73</accession>
<evidence type="ECO:0000313" key="2">
    <source>
        <dbReference type="EMBL" id="MCW6506593.1"/>
    </source>
</evidence>
<reference evidence="2" key="1">
    <citation type="submission" date="2022-05" db="EMBL/GenBank/DDBJ databases">
        <authorList>
            <person name="Pankratov T."/>
        </authorList>
    </citation>
    <scope>NUCLEOTIDE SEQUENCE</scope>
    <source>
        <strain evidence="2">BP6-180914</strain>
    </source>
</reference>
<organism evidence="2 3">
    <name type="scientific">Lichenifustis flavocetrariae</name>
    <dbReference type="NCBI Taxonomy" id="2949735"/>
    <lineage>
        <taxon>Bacteria</taxon>
        <taxon>Pseudomonadati</taxon>
        <taxon>Pseudomonadota</taxon>
        <taxon>Alphaproteobacteria</taxon>
        <taxon>Hyphomicrobiales</taxon>
        <taxon>Lichenihabitantaceae</taxon>
        <taxon>Lichenifustis</taxon>
    </lineage>
</organism>
<evidence type="ECO:0000256" key="1">
    <source>
        <dbReference type="SAM" id="MobiDB-lite"/>
    </source>
</evidence>
<dbReference type="EMBL" id="JAMOIM010000001">
    <property type="protein sequence ID" value="MCW6506593.1"/>
    <property type="molecule type" value="Genomic_DNA"/>
</dbReference>
<feature type="region of interest" description="Disordered" evidence="1">
    <location>
        <begin position="1"/>
        <end position="60"/>
    </location>
</feature>
<sequence length="60" mass="6517">MAIRFEEKGKDDIEPGRKEKPLKARATADAGSDAGPVGDDVALPFAKPVKSDKKRPRAKR</sequence>
<name>A0AA41YX73_9HYPH</name>
<evidence type="ECO:0000313" key="3">
    <source>
        <dbReference type="Proteomes" id="UP001165667"/>
    </source>
</evidence>
<proteinExistence type="predicted"/>
<feature type="compositionally biased region" description="Basic and acidic residues" evidence="1">
    <location>
        <begin position="1"/>
        <end position="22"/>
    </location>
</feature>